<proteinExistence type="predicted"/>
<comment type="caution">
    <text evidence="1">The sequence shown here is derived from an EMBL/GenBank/DDBJ whole genome shotgun (WGS) entry which is preliminary data.</text>
</comment>
<dbReference type="Proteomes" id="UP000237000">
    <property type="component" value="Unassembled WGS sequence"/>
</dbReference>
<keyword evidence="2" id="KW-1185">Reference proteome</keyword>
<sequence length="142" mass="17277">MSFYVSYIQKYISDDFNNFFYRYQKKRCKNTTNVLEDIVQKPNKLQSLTICEYYNARRFSHEIRRFCCSDGEIYLKINDTPKELYDLYTFTSSDTVKFRNYIRTYNNNFVFTSFNVKYYKNLCKNTKDIYISSSRASLSLYK</sequence>
<dbReference type="InParanoid" id="A0A2P5EKP1"/>
<organism evidence="1 2">
    <name type="scientific">Trema orientale</name>
    <name type="common">Charcoal tree</name>
    <name type="synonym">Celtis orientalis</name>
    <dbReference type="NCBI Taxonomy" id="63057"/>
    <lineage>
        <taxon>Eukaryota</taxon>
        <taxon>Viridiplantae</taxon>
        <taxon>Streptophyta</taxon>
        <taxon>Embryophyta</taxon>
        <taxon>Tracheophyta</taxon>
        <taxon>Spermatophyta</taxon>
        <taxon>Magnoliopsida</taxon>
        <taxon>eudicotyledons</taxon>
        <taxon>Gunneridae</taxon>
        <taxon>Pentapetalae</taxon>
        <taxon>rosids</taxon>
        <taxon>fabids</taxon>
        <taxon>Rosales</taxon>
        <taxon>Cannabaceae</taxon>
        <taxon>Trema</taxon>
    </lineage>
</organism>
<accession>A0A2P5EKP1</accession>
<name>A0A2P5EKP1_TREOI</name>
<evidence type="ECO:0000313" key="2">
    <source>
        <dbReference type="Proteomes" id="UP000237000"/>
    </source>
</evidence>
<dbReference type="AlphaFoldDB" id="A0A2P5EKP1"/>
<evidence type="ECO:0000313" key="1">
    <source>
        <dbReference type="EMBL" id="PON86094.1"/>
    </source>
</evidence>
<dbReference type="STRING" id="63057.A0A2P5EKP1"/>
<protein>
    <submittedName>
        <fullName evidence="1">Uncharacterized protein</fullName>
    </submittedName>
</protein>
<dbReference type="EMBL" id="JXTC01000137">
    <property type="protein sequence ID" value="PON86094.1"/>
    <property type="molecule type" value="Genomic_DNA"/>
</dbReference>
<reference evidence="2" key="1">
    <citation type="submission" date="2016-06" db="EMBL/GenBank/DDBJ databases">
        <title>Parallel loss of symbiosis genes in relatives of nitrogen-fixing non-legume Parasponia.</title>
        <authorList>
            <person name="Van Velzen R."/>
            <person name="Holmer R."/>
            <person name="Bu F."/>
            <person name="Rutten L."/>
            <person name="Van Zeijl A."/>
            <person name="Liu W."/>
            <person name="Santuari L."/>
            <person name="Cao Q."/>
            <person name="Sharma T."/>
            <person name="Shen D."/>
            <person name="Roswanjaya Y."/>
            <person name="Wardhani T."/>
            <person name="Kalhor M.S."/>
            <person name="Jansen J."/>
            <person name="Van den Hoogen J."/>
            <person name="Gungor B."/>
            <person name="Hartog M."/>
            <person name="Hontelez J."/>
            <person name="Verver J."/>
            <person name="Yang W.-C."/>
            <person name="Schijlen E."/>
            <person name="Repin R."/>
            <person name="Schilthuizen M."/>
            <person name="Schranz E."/>
            <person name="Heidstra R."/>
            <person name="Miyata K."/>
            <person name="Fedorova E."/>
            <person name="Kohlen W."/>
            <person name="Bisseling T."/>
            <person name="Smit S."/>
            <person name="Geurts R."/>
        </authorList>
    </citation>
    <scope>NUCLEOTIDE SEQUENCE [LARGE SCALE GENOMIC DNA]</scope>
    <source>
        <strain evidence="2">cv. RG33-2</strain>
    </source>
</reference>
<dbReference type="OrthoDB" id="1930928at2759"/>
<gene>
    <name evidence="1" type="ORF">TorRG33x02_181440</name>
</gene>